<name>A0AAU8VGH5_NEILA</name>
<organism evidence="1 2">
    <name type="scientific">Neisseria lactamica</name>
    <dbReference type="NCBI Taxonomy" id="486"/>
    <lineage>
        <taxon>Bacteria</taxon>
        <taxon>Pseudomonadati</taxon>
        <taxon>Pseudomonadota</taxon>
        <taxon>Betaproteobacteria</taxon>
        <taxon>Neisseriales</taxon>
        <taxon>Neisseriaceae</taxon>
        <taxon>Neisseria</taxon>
    </lineage>
</organism>
<sequence>MQFTYLKVKQAMQSKQIKEPKLWKSYDEQLEILKSRGLQIDDEKNALGYLRSIGYYRLSGYFYSFRQFDPQNPNSRLDRFITDTRFGDVKSLYMFDKKLRQLALDALERIEVALRVNIAHTLGQYDPLSYKDNKYFTSGFNHAEWMNRHDNLVEREKKTGFITHHLEHYIDLPIWVACEVWDFGTMSMMYKGMLNKDKDRIAKLYRLKDGKHLQTHLHAFNFIRNVSAHYSRLWNRDITFKASLKGLSDAEWKSLPINKPFVYFCLMKRMLDIICPRTEWGSRLLALLDEFPDVANEAVSLRDMGLENNPRNWRLWQG</sequence>
<dbReference type="Proteomes" id="UP000191249">
    <property type="component" value="Chromosome"/>
</dbReference>
<dbReference type="GO" id="GO:0006508">
    <property type="term" value="P:proteolysis"/>
    <property type="evidence" value="ECO:0007669"/>
    <property type="project" value="UniProtKB-KW"/>
</dbReference>
<keyword evidence="1" id="KW-0645">Protease</keyword>
<dbReference type="PIRSF" id="PIRSF034934">
    <property type="entry name" value="AbiF_AbiD"/>
    <property type="match status" value="1"/>
</dbReference>
<gene>
    <name evidence="1" type="ORF">B2G52_08545</name>
</gene>
<dbReference type="GO" id="GO:0008233">
    <property type="term" value="F:peptidase activity"/>
    <property type="evidence" value="ECO:0007669"/>
    <property type="project" value="UniProtKB-KW"/>
</dbReference>
<dbReference type="InterPro" id="IPR017034">
    <property type="entry name" value="Abi_system_AbiD/AbiF"/>
</dbReference>
<proteinExistence type="predicted"/>
<dbReference type="EMBL" id="CP019894">
    <property type="protein sequence ID" value="ARB04925.1"/>
    <property type="molecule type" value="Genomic_DNA"/>
</dbReference>
<dbReference type="AlphaFoldDB" id="A0AAU8VGH5"/>
<protein>
    <submittedName>
        <fullName evidence="1">CAAX protease</fullName>
    </submittedName>
</protein>
<accession>A0AAU8VGH5</accession>
<reference evidence="1 2" key="1">
    <citation type="submission" date="2017-03" db="EMBL/GenBank/DDBJ databases">
        <title>N. lactamica Y92-1009 whole genome sequence.</title>
        <authorList>
            <person name="Pandey A.K."/>
            <person name="Read R.C."/>
        </authorList>
    </citation>
    <scope>NUCLEOTIDE SEQUENCE [LARGE SCALE GENOMIC DNA]</scope>
    <source>
        <strain evidence="1 2">Y92-1009</strain>
    </source>
</reference>
<evidence type="ECO:0000313" key="2">
    <source>
        <dbReference type="Proteomes" id="UP000191249"/>
    </source>
</evidence>
<dbReference type="InterPro" id="IPR011664">
    <property type="entry name" value="Abi_system_AbiD/AbiF-like"/>
</dbReference>
<dbReference type="Pfam" id="PF07751">
    <property type="entry name" value="Abi_2"/>
    <property type="match status" value="1"/>
</dbReference>
<evidence type="ECO:0000313" key="1">
    <source>
        <dbReference type="EMBL" id="ARB04925.1"/>
    </source>
</evidence>
<keyword evidence="1" id="KW-0378">Hydrolase</keyword>